<feature type="region of interest" description="Disordered" evidence="1">
    <location>
        <begin position="120"/>
        <end position="146"/>
    </location>
</feature>
<organism evidence="2 3">
    <name type="scientific">Lithospermum erythrorhizon</name>
    <name type="common">Purple gromwell</name>
    <name type="synonym">Lithospermum officinale var. erythrorhizon</name>
    <dbReference type="NCBI Taxonomy" id="34254"/>
    <lineage>
        <taxon>Eukaryota</taxon>
        <taxon>Viridiplantae</taxon>
        <taxon>Streptophyta</taxon>
        <taxon>Embryophyta</taxon>
        <taxon>Tracheophyta</taxon>
        <taxon>Spermatophyta</taxon>
        <taxon>Magnoliopsida</taxon>
        <taxon>eudicotyledons</taxon>
        <taxon>Gunneridae</taxon>
        <taxon>Pentapetalae</taxon>
        <taxon>asterids</taxon>
        <taxon>lamiids</taxon>
        <taxon>Boraginales</taxon>
        <taxon>Boraginaceae</taxon>
        <taxon>Boraginoideae</taxon>
        <taxon>Lithospermeae</taxon>
        <taxon>Lithospermum</taxon>
    </lineage>
</organism>
<dbReference type="AlphaFoldDB" id="A0AAV3PHM1"/>
<comment type="caution">
    <text evidence="2">The sequence shown here is derived from an EMBL/GenBank/DDBJ whole genome shotgun (WGS) entry which is preliminary data.</text>
</comment>
<protein>
    <recommendedName>
        <fullName evidence="4">Retrotransposon gag domain-containing protein</fullName>
    </recommendedName>
</protein>
<sequence>MKVEVAAMHLDSDALDLYAWINGEDEILLWDDLVRTFQENYGPPEFQNPDEFLCSIKQIGMVAEYRREYARRVARFEAKVGQARNSTFQDPPPRHNSTQYHSSQSPVSYNLSWPDIISAPTTSSTTLPTIPKSNNPSSSKPGENEWQHRRDKGLCYCCGAPFSPGHWCKSALSIMEYRDSTNYVSLEAAEAEAQLYEQEVANDGGAAIPYQPP</sequence>
<evidence type="ECO:0000313" key="3">
    <source>
        <dbReference type="Proteomes" id="UP001454036"/>
    </source>
</evidence>
<reference evidence="2 3" key="1">
    <citation type="submission" date="2024-01" db="EMBL/GenBank/DDBJ databases">
        <title>The complete chloroplast genome sequence of Lithospermum erythrorhizon: insights into the phylogenetic relationship among Boraginaceae species and the maternal lineages of purple gromwells.</title>
        <authorList>
            <person name="Okada T."/>
            <person name="Watanabe K."/>
        </authorList>
    </citation>
    <scope>NUCLEOTIDE SEQUENCE [LARGE SCALE GENOMIC DNA]</scope>
</reference>
<evidence type="ECO:0000313" key="2">
    <source>
        <dbReference type="EMBL" id="GAA0151150.1"/>
    </source>
</evidence>
<accession>A0AAV3PHM1</accession>
<keyword evidence="3" id="KW-1185">Reference proteome</keyword>
<dbReference type="Proteomes" id="UP001454036">
    <property type="component" value="Unassembled WGS sequence"/>
</dbReference>
<feature type="region of interest" description="Disordered" evidence="1">
    <location>
        <begin position="83"/>
        <end position="106"/>
    </location>
</feature>
<evidence type="ECO:0000256" key="1">
    <source>
        <dbReference type="SAM" id="MobiDB-lite"/>
    </source>
</evidence>
<dbReference type="EMBL" id="BAABME010001727">
    <property type="protein sequence ID" value="GAA0151150.1"/>
    <property type="molecule type" value="Genomic_DNA"/>
</dbReference>
<feature type="compositionally biased region" description="Low complexity" evidence="1">
    <location>
        <begin position="120"/>
        <end position="141"/>
    </location>
</feature>
<proteinExistence type="predicted"/>
<gene>
    <name evidence="2" type="ORF">LIER_09932</name>
</gene>
<evidence type="ECO:0008006" key="4">
    <source>
        <dbReference type="Google" id="ProtNLM"/>
    </source>
</evidence>
<name>A0AAV3PHM1_LITER</name>